<reference evidence="4" key="1">
    <citation type="journal article" date="2019" name="Int. J. Syst. Evol. Microbiol.">
        <title>The Global Catalogue of Microorganisms (GCM) 10K type strain sequencing project: providing services to taxonomists for standard genome sequencing and annotation.</title>
        <authorList>
            <consortium name="The Broad Institute Genomics Platform"/>
            <consortium name="The Broad Institute Genome Sequencing Center for Infectious Disease"/>
            <person name="Wu L."/>
            <person name="Ma J."/>
        </authorList>
    </citation>
    <scope>NUCLEOTIDE SEQUENCE [LARGE SCALE GENOMIC DNA]</scope>
    <source>
        <strain evidence="4">CCUG 55608</strain>
    </source>
</reference>
<dbReference type="Gene3D" id="1.25.40.10">
    <property type="entry name" value="Tetratricopeptide repeat domain"/>
    <property type="match status" value="1"/>
</dbReference>
<evidence type="ECO:0000259" key="2">
    <source>
        <dbReference type="Pfam" id="PF00144"/>
    </source>
</evidence>
<evidence type="ECO:0000313" key="4">
    <source>
        <dbReference type="Proteomes" id="UP001597116"/>
    </source>
</evidence>
<dbReference type="InterPro" id="IPR050789">
    <property type="entry name" value="Diverse_Enzym_Activities"/>
</dbReference>
<dbReference type="PROSITE" id="PS50005">
    <property type="entry name" value="TPR"/>
    <property type="match status" value="1"/>
</dbReference>
<feature type="repeat" description="TPR" evidence="1">
    <location>
        <begin position="446"/>
        <end position="479"/>
    </location>
</feature>
<dbReference type="EMBL" id="JBHTLP010000016">
    <property type="protein sequence ID" value="MFD1143646.1"/>
    <property type="molecule type" value="Genomic_DNA"/>
</dbReference>
<dbReference type="Pfam" id="PF00144">
    <property type="entry name" value="Beta-lactamase"/>
    <property type="match status" value="1"/>
</dbReference>
<protein>
    <submittedName>
        <fullName evidence="3">Serine hydrolase</fullName>
    </submittedName>
</protein>
<dbReference type="SUPFAM" id="SSF48452">
    <property type="entry name" value="TPR-like"/>
    <property type="match status" value="1"/>
</dbReference>
<accession>A0ABW3QH33</accession>
<feature type="domain" description="Beta-lactamase-related" evidence="2">
    <location>
        <begin position="35"/>
        <end position="357"/>
    </location>
</feature>
<keyword evidence="1" id="KW-0802">TPR repeat</keyword>
<dbReference type="RefSeq" id="WP_379884536.1">
    <property type="nucleotide sequence ID" value="NZ_JBHTLP010000016.1"/>
</dbReference>
<name>A0ABW3QH33_9BACT</name>
<dbReference type="PANTHER" id="PTHR43283">
    <property type="entry name" value="BETA-LACTAMASE-RELATED"/>
    <property type="match status" value="1"/>
</dbReference>
<dbReference type="InterPro" id="IPR012338">
    <property type="entry name" value="Beta-lactam/transpept-like"/>
</dbReference>
<comment type="caution">
    <text evidence="3">The sequence shown here is derived from an EMBL/GenBank/DDBJ whole genome shotgun (WGS) entry which is preliminary data.</text>
</comment>
<dbReference type="InterPro" id="IPR011990">
    <property type="entry name" value="TPR-like_helical_dom_sf"/>
</dbReference>
<dbReference type="Proteomes" id="UP001597116">
    <property type="component" value="Unassembled WGS sequence"/>
</dbReference>
<evidence type="ECO:0000256" key="1">
    <source>
        <dbReference type="PROSITE-ProRule" id="PRU00339"/>
    </source>
</evidence>
<dbReference type="PANTHER" id="PTHR43283:SF3">
    <property type="entry name" value="BETA-LACTAMASE FAMILY PROTEIN (AFU_ORTHOLOGUE AFUA_5G07500)"/>
    <property type="match status" value="1"/>
</dbReference>
<dbReference type="Gene3D" id="3.40.710.10">
    <property type="entry name" value="DD-peptidase/beta-lactamase superfamily"/>
    <property type="match status" value="1"/>
</dbReference>
<dbReference type="SUPFAM" id="SSF56601">
    <property type="entry name" value="beta-lactamase/transpeptidase-like"/>
    <property type="match status" value="1"/>
</dbReference>
<dbReference type="InterPro" id="IPR001466">
    <property type="entry name" value="Beta-lactam-related"/>
</dbReference>
<proteinExistence type="predicted"/>
<organism evidence="3 4">
    <name type="scientific">Larkinella insperata</name>
    <dbReference type="NCBI Taxonomy" id="332158"/>
    <lineage>
        <taxon>Bacteria</taxon>
        <taxon>Pseudomonadati</taxon>
        <taxon>Bacteroidota</taxon>
        <taxon>Cytophagia</taxon>
        <taxon>Cytophagales</taxon>
        <taxon>Spirosomataceae</taxon>
        <taxon>Larkinella</taxon>
    </lineage>
</organism>
<evidence type="ECO:0000313" key="3">
    <source>
        <dbReference type="EMBL" id="MFD1143646.1"/>
    </source>
</evidence>
<gene>
    <name evidence="3" type="ORF">ACFQ4C_21135</name>
</gene>
<keyword evidence="3" id="KW-0378">Hydrolase</keyword>
<sequence>MNGMNHYQIKTLLLFLTVAPFFAKGQTSPLLPKKIDSLVQRVMQERRIPGAQVAVVQRGQLAFLQSYGIANVGDSVPVTHQTRFAINSCTKAFTGVAIMQLVEEGQLDLGAPVSRYLDGLPAAWQPVTIRQLLTHVSGLPDMLRKVLNPSTGALMGQDDEQSAWAKVQTLPLEFPTGEQFSYNQTNYVLLGKIIDKLAAKPFARMFQEKQFAAAGMTQTVFGDSRDVIPQMAQQYRYVTNLDGHPLTEPRLTHFYYEFPPSRRTASGLNSTAEELARWLMALQQNKLLTTKAALATLWTPGSYNNGAPTQWALGWMTKPRAKHAAVYASGGGRSAFFVYPQDALAVVVLTNLAGAFPEDFIEEVAACFEPEILRSDPILALQNQLQMRGFDQAISIVKEAQKQRLGDPLPPENDLNDWGYRLMSRGRLTEALEIFKLTVYLYPQSWNVYDSYGEALFRSGQKEAALAMYKKSVLLNPNNRGGKAMLERLSK</sequence>
<dbReference type="InterPro" id="IPR019734">
    <property type="entry name" value="TPR_rpt"/>
</dbReference>
<dbReference type="GO" id="GO:0016787">
    <property type="term" value="F:hydrolase activity"/>
    <property type="evidence" value="ECO:0007669"/>
    <property type="project" value="UniProtKB-KW"/>
</dbReference>
<keyword evidence="4" id="KW-1185">Reference proteome</keyword>